<keyword evidence="2" id="KW-0812">Transmembrane</keyword>
<keyword evidence="2" id="KW-0472">Membrane</keyword>
<comment type="caution">
    <text evidence="3">The sequence shown here is derived from an EMBL/GenBank/DDBJ whole genome shotgun (WGS) entry which is preliminary data.</text>
</comment>
<accession>A0ABP7S1N6</accession>
<keyword evidence="4" id="KW-1185">Reference proteome</keyword>
<organism evidence="3 4">
    <name type="scientific">Allokutzneria multivorans</name>
    <dbReference type="NCBI Taxonomy" id="1142134"/>
    <lineage>
        <taxon>Bacteria</taxon>
        <taxon>Bacillati</taxon>
        <taxon>Actinomycetota</taxon>
        <taxon>Actinomycetes</taxon>
        <taxon>Pseudonocardiales</taxon>
        <taxon>Pseudonocardiaceae</taxon>
        <taxon>Allokutzneria</taxon>
    </lineage>
</organism>
<evidence type="ECO:0000256" key="2">
    <source>
        <dbReference type="SAM" id="Phobius"/>
    </source>
</evidence>
<reference evidence="4" key="1">
    <citation type="journal article" date="2019" name="Int. J. Syst. Evol. Microbiol.">
        <title>The Global Catalogue of Microorganisms (GCM) 10K type strain sequencing project: providing services to taxonomists for standard genome sequencing and annotation.</title>
        <authorList>
            <consortium name="The Broad Institute Genomics Platform"/>
            <consortium name="The Broad Institute Genome Sequencing Center for Infectious Disease"/>
            <person name="Wu L."/>
            <person name="Ma J."/>
        </authorList>
    </citation>
    <scope>NUCLEOTIDE SEQUENCE [LARGE SCALE GENOMIC DNA]</scope>
    <source>
        <strain evidence="4">JCM 17342</strain>
    </source>
</reference>
<evidence type="ECO:0000313" key="3">
    <source>
        <dbReference type="EMBL" id="GAA4005429.1"/>
    </source>
</evidence>
<dbReference type="RefSeq" id="WP_344874751.1">
    <property type="nucleotide sequence ID" value="NZ_BAABAL010000008.1"/>
</dbReference>
<name>A0ABP7S1N6_9PSEU</name>
<protein>
    <recommendedName>
        <fullName evidence="5">Secreted protein</fullName>
    </recommendedName>
</protein>
<keyword evidence="2" id="KW-1133">Transmembrane helix</keyword>
<gene>
    <name evidence="3" type="ORF">GCM10022247_28500</name>
</gene>
<feature type="region of interest" description="Disordered" evidence="1">
    <location>
        <begin position="165"/>
        <end position="188"/>
    </location>
</feature>
<sequence>MNVAQQIITLVGVLVGGLMSFAATTLVERSKWRRTHSTRWDEKRLDAYSEYANAVKTCSQLSYRLAAARGYPAGAQPIDLDEGLKALAEAEIERTVKWESVLLLGSPEAVAAGRSWHETIWKLSWVARGQDVDRDEFIGIYEVTGRRRDEFYRCARTDLGVRSGELPRTTRDWLPPESKHDGDVTDQQ</sequence>
<feature type="compositionally biased region" description="Basic and acidic residues" evidence="1">
    <location>
        <begin position="177"/>
        <end position="188"/>
    </location>
</feature>
<dbReference type="Proteomes" id="UP001501747">
    <property type="component" value="Unassembled WGS sequence"/>
</dbReference>
<proteinExistence type="predicted"/>
<feature type="transmembrane region" description="Helical" evidence="2">
    <location>
        <begin position="6"/>
        <end position="27"/>
    </location>
</feature>
<evidence type="ECO:0000256" key="1">
    <source>
        <dbReference type="SAM" id="MobiDB-lite"/>
    </source>
</evidence>
<dbReference type="EMBL" id="BAABAL010000008">
    <property type="protein sequence ID" value="GAA4005429.1"/>
    <property type="molecule type" value="Genomic_DNA"/>
</dbReference>
<evidence type="ECO:0000313" key="4">
    <source>
        <dbReference type="Proteomes" id="UP001501747"/>
    </source>
</evidence>
<evidence type="ECO:0008006" key="5">
    <source>
        <dbReference type="Google" id="ProtNLM"/>
    </source>
</evidence>